<protein>
    <submittedName>
        <fullName evidence="2">DNA-binding protein</fullName>
    </submittedName>
</protein>
<name>A0ABT3K2X0_9PROT</name>
<gene>
    <name evidence="2" type="ORF">NO263_04140</name>
</gene>
<keyword evidence="2" id="KW-0238">DNA-binding</keyword>
<accession>A0ABT3K2X0</accession>
<dbReference type="Proteomes" id="UP001526337">
    <property type="component" value="Unassembled WGS sequence"/>
</dbReference>
<evidence type="ECO:0000313" key="3">
    <source>
        <dbReference type="Proteomes" id="UP001526337"/>
    </source>
</evidence>
<evidence type="ECO:0000313" key="2">
    <source>
        <dbReference type="EMBL" id="MCW4589768.1"/>
    </source>
</evidence>
<reference evidence="2 3" key="1">
    <citation type="submission" date="2022-07" db="EMBL/GenBank/DDBJ databases">
        <title>Genome stability of Gluconacetobacter entanii AV429.</title>
        <authorList>
            <person name="Trcek J."/>
            <person name="Cepec E."/>
        </authorList>
    </citation>
    <scope>NUCLEOTIDE SEQUENCE [LARGE SCALE GENOMIC DNA]</scope>
    <source>
        <strain evidence="2 3">AV429_2022</strain>
    </source>
</reference>
<dbReference type="EMBL" id="JANGSQ010000088">
    <property type="protein sequence ID" value="MCW4589768.1"/>
    <property type="molecule type" value="Genomic_DNA"/>
</dbReference>
<comment type="caution">
    <text evidence="2">The sequence shown here is derived from an EMBL/GenBank/DDBJ whole genome shotgun (WGS) entry which is preliminary data.</text>
</comment>
<keyword evidence="3" id="KW-1185">Reference proteome</keyword>
<evidence type="ECO:0000256" key="1">
    <source>
        <dbReference type="SAM" id="MobiDB-lite"/>
    </source>
</evidence>
<dbReference type="RefSeq" id="WP_087609063.1">
    <property type="nucleotide sequence ID" value="NZ_JABJWD010000087.1"/>
</dbReference>
<proteinExistence type="predicted"/>
<dbReference type="GO" id="GO:0003677">
    <property type="term" value="F:DNA binding"/>
    <property type="evidence" value="ECO:0007669"/>
    <property type="project" value="UniProtKB-KW"/>
</dbReference>
<feature type="region of interest" description="Disordered" evidence="1">
    <location>
        <begin position="20"/>
        <end position="56"/>
    </location>
</feature>
<organism evidence="2 3">
    <name type="scientific">Gluconacetobacter entanii</name>
    <dbReference type="NCBI Taxonomy" id="108528"/>
    <lineage>
        <taxon>Bacteria</taxon>
        <taxon>Pseudomonadati</taxon>
        <taxon>Pseudomonadota</taxon>
        <taxon>Alphaproteobacteria</taxon>
        <taxon>Acetobacterales</taxon>
        <taxon>Acetobacteraceae</taxon>
        <taxon>Gluconacetobacter</taxon>
    </lineage>
</organism>
<sequence length="56" mass="6195">MANLIDIRKDDLGLALAAERQPRWGRSSATTSRRQQEKDKATHGGVEIIDMDGAPF</sequence>